<dbReference type="GO" id="GO:0016491">
    <property type="term" value="F:oxidoreductase activity"/>
    <property type="evidence" value="ECO:0007669"/>
    <property type="project" value="InterPro"/>
</dbReference>
<dbReference type="Proteomes" id="UP000249590">
    <property type="component" value="Unassembled WGS sequence"/>
</dbReference>
<reference evidence="2 3" key="1">
    <citation type="submission" date="2018-05" db="EMBL/GenBank/DDBJ databases">
        <title>Acuticoccus sediminis sp. nov., isolated from deep-sea sediment of Indian Ocean.</title>
        <authorList>
            <person name="Liu X."/>
            <person name="Lai Q."/>
            <person name="Du Y."/>
            <person name="Sun F."/>
            <person name="Zhang X."/>
            <person name="Wang S."/>
            <person name="Shao Z."/>
        </authorList>
    </citation>
    <scope>NUCLEOTIDE SEQUENCE [LARGE SCALE GENOMIC DNA]</scope>
    <source>
        <strain evidence="2 3">PTG4-2</strain>
    </source>
</reference>
<dbReference type="SUPFAM" id="SSF52833">
    <property type="entry name" value="Thioredoxin-like"/>
    <property type="match status" value="1"/>
</dbReference>
<dbReference type="EMBL" id="QHHQ01000007">
    <property type="protein sequence ID" value="RAH98357.1"/>
    <property type="molecule type" value="Genomic_DNA"/>
</dbReference>
<dbReference type="InterPro" id="IPR013766">
    <property type="entry name" value="Thioredoxin_domain"/>
</dbReference>
<gene>
    <name evidence="2" type="ORF">DLJ53_27035</name>
</gene>
<dbReference type="Pfam" id="PF00578">
    <property type="entry name" value="AhpC-TSA"/>
    <property type="match status" value="1"/>
</dbReference>
<evidence type="ECO:0000313" key="2">
    <source>
        <dbReference type="EMBL" id="RAH98357.1"/>
    </source>
</evidence>
<feature type="domain" description="Thioredoxin" evidence="1">
    <location>
        <begin position="58"/>
        <end position="231"/>
    </location>
</feature>
<protein>
    <submittedName>
        <fullName evidence="2">Peroxiredoxin</fullName>
    </submittedName>
</protein>
<dbReference type="GO" id="GO:0016209">
    <property type="term" value="F:antioxidant activity"/>
    <property type="evidence" value="ECO:0007669"/>
    <property type="project" value="InterPro"/>
</dbReference>
<evidence type="ECO:0000259" key="1">
    <source>
        <dbReference type="PROSITE" id="PS51352"/>
    </source>
</evidence>
<sequence>MGDDYRDELDRARRVGGPLDSRLAIIRNAFRRFRPTYSSAIDRFVERIEATDPASRAPAVGGAMPEFALPDSTGRIVTLPVLLEEGPVVVSINRGVWCPLCRTTLAALTETEPAVRAAGARLVSISPQRAAYGEAHRHDAGAEFPMLSDVDLGYATVLGLTVPIGEELAACYDGFAIDLAAINGNEGVLLPIPATFVVGRDGTILARHIDPDPRHRMDPCDVVQALTEADEADAGPSQGEPHS</sequence>
<keyword evidence="3" id="KW-1185">Reference proteome</keyword>
<dbReference type="CDD" id="cd02970">
    <property type="entry name" value="PRX_like2"/>
    <property type="match status" value="1"/>
</dbReference>
<accession>A0A8B2NNR7</accession>
<evidence type="ECO:0000313" key="3">
    <source>
        <dbReference type="Proteomes" id="UP000249590"/>
    </source>
</evidence>
<dbReference type="Gene3D" id="3.40.30.10">
    <property type="entry name" value="Glutaredoxin"/>
    <property type="match status" value="1"/>
</dbReference>
<proteinExistence type="predicted"/>
<dbReference type="AlphaFoldDB" id="A0A8B2NNR7"/>
<dbReference type="RefSeq" id="WP_111351208.1">
    <property type="nucleotide sequence ID" value="NZ_QHHQ01000007.1"/>
</dbReference>
<organism evidence="2 3">
    <name type="scientific">Acuticoccus sediminis</name>
    <dbReference type="NCBI Taxonomy" id="2184697"/>
    <lineage>
        <taxon>Bacteria</taxon>
        <taxon>Pseudomonadati</taxon>
        <taxon>Pseudomonadota</taxon>
        <taxon>Alphaproteobacteria</taxon>
        <taxon>Hyphomicrobiales</taxon>
        <taxon>Amorphaceae</taxon>
        <taxon>Acuticoccus</taxon>
    </lineage>
</organism>
<dbReference type="PROSITE" id="PS51352">
    <property type="entry name" value="THIOREDOXIN_2"/>
    <property type="match status" value="1"/>
</dbReference>
<dbReference type="InterPro" id="IPR000866">
    <property type="entry name" value="AhpC/TSA"/>
</dbReference>
<comment type="caution">
    <text evidence="2">The sequence shown here is derived from an EMBL/GenBank/DDBJ whole genome shotgun (WGS) entry which is preliminary data.</text>
</comment>
<name>A0A8B2NNR7_9HYPH</name>
<dbReference type="InterPro" id="IPR036249">
    <property type="entry name" value="Thioredoxin-like_sf"/>
</dbReference>
<dbReference type="OrthoDB" id="9809746at2"/>